<dbReference type="AlphaFoldDB" id="A0A6J4JVN9"/>
<protein>
    <submittedName>
        <fullName evidence="1">Uncharacterized protein</fullName>
    </submittedName>
</protein>
<dbReference type="EMBL" id="CADCTR010001263">
    <property type="protein sequence ID" value="CAA9288436.1"/>
    <property type="molecule type" value="Genomic_DNA"/>
</dbReference>
<evidence type="ECO:0000313" key="1">
    <source>
        <dbReference type="EMBL" id="CAA9288436.1"/>
    </source>
</evidence>
<name>A0A6J4JVN9_9CHLR</name>
<feature type="non-terminal residue" evidence="1">
    <location>
        <position position="1"/>
    </location>
</feature>
<organism evidence="1">
    <name type="scientific">uncultured Chloroflexia bacterium</name>
    <dbReference type="NCBI Taxonomy" id="1672391"/>
    <lineage>
        <taxon>Bacteria</taxon>
        <taxon>Bacillati</taxon>
        <taxon>Chloroflexota</taxon>
        <taxon>Chloroflexia</taxon>
        <taxon>environmental samples</taxon>
    </lineage>
</organism>
<gene>
    <name evidence="1" type="ORF">AVDCRST_MAG93-3713</name>
</gene>
<accession>A0A6J4JVN9</accession>
<proteinExistence type="predicted"/>
<reference evidence="1" key="1">
    <citation type="submission" date="2020-02" db="EMBL/GenBank/DDBJ databases">
        <authorList>
            <person name="Meier V. D."/>
        </authorList>
    </citation>
    <scope>NUCLEOTIDE SEQUENCE</scope>
    <source>
        <strain evidence="1">AVDCRST_MAG93</strain>
    </source>
</reference>
<sequence>THFPVAVYLLAEMDTATDSRYRETSERLALLLIAQPREGWEEEFEELIRREVERLALPTGESGRDECP</sequence>